<dbReference type="InterPro" id="IPR006068">
    <property type="entry name" value="ATPase_P-typ_cation-transptr_C"/>
</dbReference>
<dbReference type="Pfam" id="PF00690">
    <property type="entry name" value="Cation_ATPase_N"/>
    <property type="match status" value="1"/>
</dbReference>
<evidence type="ECO:0000256" key="8">
    <source>
        <dbReference type="ARBA" id="ARBA00023136"/>
    </source>
</evidence>
<dbReference type="SMART" id="SM00831">
    <property type="entry name" value="Cation_ATPase_N"/>
    <property type="match status" value="1"/>
</dbReference>
<dbReference type="Pfam" id="PF00122">
    <property type="entry name" value="E1-E2_ATPase"/>
    <property type="match status" value="1"/>
</dbReference>
<dbReference type="SFLD" id="SFLDF00027">
    <property type="entry name" value="p-type_atpase"/>
    <property type="match status" value="1"/>
</dbReference>
<dbReference type="PANTHER" id="PTHR43294:SF20">
    <property type="entry name" value="P-TYPE ATPASE"/>
    <property type="match status" value="1"/>
</dbReference>
<comment type="similarity">
    <text evidence="2">Belongs to the cation transport ATPase (P-type) (TC 3.A.3) family. Type IIA subfamily.</text>
</comment>
<dbReference type="Gene3D" id="3.40.1110.10">
    <property type="entry name" value="Calcium-transporting ATPase, cytoplasmic domain N"/>
    <property type="match status" value="1"/>
</dbReference>
<evidence type="ECO:0000259" key="10">
    <source>
        <dbReference type="SMART" id="SM00831"/>
    </source>
</evidence>
<dbReference type="Pfam" id="PF00702">
    <property type="entry name" value="Hydrolase"/>
    <property type="match status" value="1"/>
</dbReference>
<feature type="transmembrane region" description="Helical" evidence="9">
    <location>
        <begin position="263"/>
        <end position="291"/>
    </location>
</feature>
<feature type="transmembrane region" description="Helical" evidence="9">
    <location>
        <begin position="737"/>
        <end position="755"/>
    </location>
</feature>
<evidence type="ECO:0000256" key="1">
    <source>
        <dbReference type="ARBA" id="ARBA00004141"/>
    </source>
</evidence>
<dbReference type="EMBL" id="JBHSLU010000079">
    <property type="protein sequence ID" value="MFC5507962.1"/>
    <property type="molecule type" value="Genomic_DNA"/>
</dbReference>
<evidence type="ECO:0000256" key="6">
    <source>
        <dbReference type="ARBA" id="ARBA00022967"/>
    </source>
</evidence>
<evidence type="ECO:0000256" key="3">
    <source>
        <dbReference type="ARBA" id="ARBA00022692"/>
    </source>
</evidence>
<dbReference type="SFLD" id="SFLDS00003">
    <property type="entry name" value="Haloacid_Dehalogenase"/>
    <property type="match status" value="1"/>
</dbReference>
<dbReference type="InterPro" id="IPR036412">
    <property type="entry name" value="HAD-like_sf"/>
</dbReference>
<dbReference type="InterPro" id="IPR018303">
    <property type="entry name" value="ATPase_P-typ_P_site"/>
</dbReference>
<evidence type="ECO:0000313" key="11">
    <source>
        <dbReference type="EMBL" id="MFC5507962.1"/>
    </source>
</evidence>
<feature type="transmembrane region" description="Helical" evidence="9">
    <location>
        <begin position="236"/>
        <end position="257"/>
    </location>
</feature>
<dbReference type="SUPFAM" id="SSF81653">
    <property type="entry name" value="Calcium ATPase, transduction domain A"/>
    <property type="match status" value="1"/>
</dbReference>
<keyword evidence="5" id="KW-0067">ATP-binding</keyword>
<keyword evidence="7 9" id="KW-1133">Transmembrane helix</keyword>
<dbReference type="Gene3D" id="1.20.1110.10">
    <property type="entry name" value="Calcium-transporting ATPase, transmembrane domain"/>
    <property type="match status" value="1"/>
</dbReference>
<dbReference type="SUPFAM" id="SSF56784">
    <property type="entry name" value="HAD-like"/>
    <property type="match status" value="1"/>
</dbReference>
<dbReference type="PRINTS" id="PR00120">
    <property type="entry name" value="HATPASE"/>
</dbReference>
<feature type="transmembrane region" description="Helical" evidence="9">
    <location>
        <begin position="659"/>
        <end position="681"/>
    </location>
</feature>
<protein>
    <submittedName>
        <fullName evidence="11">Cation-translocating P-type ATPase</fullName>
    </submittedName>
</protein>
<keyword evidence="3 9" id="KW-0812">Transmembrane</keyword>
<evidence type="ECO:0000313" key="12">
    <source>
        <dbReference type="Proteomes" id="UP001596060"/>
    </source>
</evidence>
<dbReference type="SUPFAM" id="SSF81665">
    <property type="entry name" value="Calcium ATPase, transmembrane domain M"/>
    <property type="match status" value="1"/>
</dbReference>
<dbReference type="InterPro" id="IPR023298">
    <property type="entry name" value="ATPase_P-typ_TM_dom_sf"/>
</dbReference>
<comment type="caution">
    <text evidence="11">The sequence shown here is derived from an EMBL/GenBank/DDBJ whole genome shotgun (WGS) entry which is preliminary data.</text>
</comment>
<evidence type="ECO:0000256" key="2">
    <source>
        <dbReference type="ARBA" id="ARBA00005675"/>
    </source>
</evidence>
<evidence type="ECO:0000256" key="5">
    <source>
        <dbReference type="ARBA" id="ARBA00022840"/>
    </source>
</evidence>
<proteinExistence type="inferred from homology"/>
<dbReference type="InterPro" id="IPR050510">
    <property type="entry name" value="Cation_transp_ATPase_P-type"/>
</dbReference>
<dbReference type="PANTHER" id="PTHR43294">
    <property type="entry name" value="SODIUM/POTASSIUM-TRANSPORTING ATPASE SUBUNIT ALPHA"/>
    <property type="match status" value="1"/>
</dbReference>
<dbReference type="Gene3D" id="2.70.150.10">
    <property type="entry name" value="Calcium-transporting ATPase, cytoplasmic transduction domain A"/>
    <property type="match status" value="1"/>
</dbReference>
<dbReference type="PROSITE" id="PS00154">
    <property type="entry name" value="ATPASE_E1_E2"/>
    <property type="match status" value="1"/>
</dbReference>
<keyword evidence="8 9" id="KW-0472">Membrane</keyword>
<gene>
    <name evidence="11" type="ORF">ACFPN9_22225</name>
</gene>
<dbReference type="InterPro" id="IPR044492">
    <property type="entry name" value="P_typ_ATPase_HD_dom"/>
</dbReference>
<feature type="domain" description="Cation-transporting P-type ATPase N-terminal" evidence="10">
    <location>
        <begin position="1"/>
        <end position="70"/>
    </location>
</feature>
<evidence type="ECO:0000256" key="9">
    <source>
        <dbReference type="SAM" id="Phobius"/>
    </source>
</evidence>
<dbReference type="SUPFAM" id="SSF81660">
    <property type="entry name" value="Metal cation-transporting ATPase, ATP-binding domain N"/>
    <property type="match status" value="1"/>
</dbReference>
<accession>A0ABW0P889</accession>
<feature type="transmembrane region" description="Helical" evidence="9">
    <location>
        <begin position="74"/>
        <end position="90"/>
    </location>
</feature>
<dbReference type="NCBIfam" id="TIGR01494">
    <property type="entry name" value="ATPase_P-type"/>
    <property type="match status" value="2"/>
</dbReference>
<dbReference type="SFLD" id="SFLDG00002">
    <property type="entry name" value="C1.7:_P-type_atpase_like"/>
    <property type="match status" value="1"/>
</dbReference>
<dbReference type="Gene3D" id="3.40.50.1000">
    <property type="entry name" value="HAD superfamily/HAD-like"/>
    <property type="match status" value="1"/>
</dbReference>
<dbReference type="Pfam" id="PF00689">
    <property type="entry name" value="Cation_ATPase_C"/>
    <property type="match status" value="1"/>
</dbReference>
<dbReference type="InterPro" id="IPR004014">
    <property type="entry name" value="ATPase_P-typ_cation-transptr_N"/>
</dbReference>
<keyword evidence="12" id="KW-1185">Reference proteome</keyword>
<organism evidence="11 12">
    <name type="scientific">Bosea massiliensis</name>
    <dbReference type="NCBI Taxonomy" id="151419"/>
    <lineage>
        <taxon>Bacteria</taxon>
        <taxon>Pseudomonadati</taxon>
        <taxon>Pseudomonadota</taxon>
        <taxon>Alphaproteobacteria</taxon>
        <taxon>Hyphomicrobiales</taxon>
        <taxon>Boseaceae</taxon>
        <taxon>Bosea</taxon>
    </lineage>
</organism>
<dbReference type="InterPro" id="IPR023214">
    <property type="entry name" value="HAD_sf"/>
</dbReference>
<sequence length="865" mass="91205">MRGEEVLARAESRRSGLSGDEVRVRQARFGLNTLPSRKVSSWAALFARQFVNPLIALLLAATAVSAVLGETLDAIFILAVIFINAALGAIQEGKAERGAAALDRLVRQDAVAWRNGERRRVDATDLVPGDIVELESGVLVPADLRLLETSGISADESLLTGESLAVEKNGATILAEGASLGDRVNLAHAGSMILRGRGFGVVVATGRETEIGRIAASLTDIESAPPLVLRLRRFSATAGIVVVTAVLVFAAVQLWLGAPLAEIFFVSVALAVSAIPEGLPIAITVALAVAVRRMARRNVIVRALPAVEGLGARSLIASDKTGTLTLNRLTIATVWLPGQGRVDLTTTAAVRGDDLTPEALGELATVGALCNEASLGEGEAAVGDTVDLAFLAFAETLGRRREELVRSEPVASAIAYEPENRFGATFTYRGDRIRISVKGALETVLAMCEGGAAPAQDAAEQLAGEGHRVLAVAEGWAGTGAALDRSALRGLTLIGLVGLIDPLRPEARDAVRQAQDAGVRVCMVTGDHPKTAAAIAEQLGIPAGPEDVVSGQEIARLAADPAAFRALVARRRVFARVEPLQKLSIVEALREAGHFVAVTGDGVNDAPALAAAHIGVAMGRSGTDVARRAADLIVTDDNFASIVAGIEEGRIAYANIRKVIAFLISSSAAEIGIFFLCLLAGLPLPFVAVQLLWLNLVTDSVQHVALSMERGEPDLLSRGPRAPSEPLFDRRMIEQTGLAGLTMAGLGAGYFGWLLAQGRSIGEARNLLLLLMVCFQNVHVFNCRSERRSAFHQPLRSNLWIPAVVVLTQGIHIGAMHVPVLNEVLRIAPVAWSEWVQVAGISLLLIPTMEVYKSLKAGRLSSAPQ</sequence>
<dbReference type="InterPro" id="IPR059000">
    <property type="entry name" value="ATPase_P-type_domA"/>
</dbReference>
<dbReference type="PRINTS" id="PR00119">
    <property type="entry name" value="CATATPASE"/>
</dbReference>
<dbReference type="InterPro" id="IPR008250">
    <property type="entry name" value="ATPase_P-typ_transduc_dom_A_sf"/>
</dbReference>
<keyword evidence="4" id="KW-0547">Nucleotide-binding</keyword>
<dbReference type="InterPro" id="IPR001757">
    <property type="entry name" value="P_typ_ATPase"/>
</dbReference>
<evidence type="ECO:0000256" key="7">
    <source>
        <dbReference type="ARBA" id="ARBA00022989"/>
    </source>
</evidence>
<feature type="transmembrane region" description="Helical" evidence="9">
    <location>
        <begin position="50"/>
        <end position="68"/>
    </location>
</feature>
<comment type="subcellular location">
    <subcellularLocation>
        <location evidence="1">Membrane</location>
        <topology evidence="1">Multi-pass membrane protein</topology>
    </subcellularLocation>
</comment>
<dbReference type="Proteomes" id="UP001596060">
    <property type="component" value="Unassembled WGS sequence"/>
</dbReference>
<reference evidence="12" key="1">
    <citation type="journal article" date="2019" name="Int. J. Syst. Evol. Microbiol.">
        <title>The Global Catalogue of Microorganisms (GCM) 10K type strain sequencing project: providing services to taxonomists for standard genome sequencing and annotation.</title>
        <authorList>
            <consortium name="The Broad Institute Genomics Platform"/>
            <consortium name="The Broad Institute Genome Sequencing Center for Infectious Disease"/>
            <person name="Wu L."/>
            <person name="Ma J."/>
        </authorList>
    </citation>
    <scope>NUCLEOTIDE SEQUENCE [LARGE SCALE GENOMIC DNA]</scope>
    <source>
        <strain evidence="12">CCUG 43117</strain>
    </source>
</reference>
<name>A0ABW0P889_9HYPH</name>
<keyword evidence="6" id="KW-1278">Translocase</keyword>
<dbReference type="InterPro" id="IPR023299">
    <property type="entry name" value="ATPase_P-typ_cyto_dom_N"/>
</dbReference>
<evidence type="ECO:0000256" key="4">
    <source>
        <dbReference type="ARBA" id="ARBA00022741"/>
    </source>
</evidence>